<reference evidence="1" key="1">
    <citation type="submission" date="2021-03" db="EMBL/GenBank/DDBJ databases">
        <title>Revisited historic fungal species revealed as producer of novel bioactive compounds through whole genome sequencing and comparative genomics.</title>
        <authorList>
            <person name="Vignolle G.A."/>
            <person name="Hochenegger N."/>
            <person name="Mach R.L."/>
            <person name="Mach-Aigner A.R."/>
            <person name="Javad Rahimi M."/>
            <person name="Salim K.A."/>
            <person name="Chan C.M."/>
            <person name="Lim L.B.L."/>
            <person name="Cai F."/>
            <person name="Druzhinina I.S."/>
            <person name="U'Ren J.M."/>
            <person name="Derntl C."/>
        </authorList>
    </citation>
    <scope>NUCLEOTIDE SEQUENCE</scope>
    <source>
        <strain evidence="1">TUCIM 5799</strain>
    </source>
</reference>
<sequence length="197" mass="22255">MPYYMSLTWAECARVLGRPDEAVKRDDTEICDINPQRLWRDYELDQVRQHLDLVLDNIQETSLICVKLDAHAVSELRGAQRQAYDHAATDAVWVLSDFEREVGNIRADIEDGFSVQDSQAEKKLIDLVSSSLRRINMVRSSVNMVGNFVDAAVRIMNLVAHADGKVKEVLTEDFVCMVARIKGCLDSTPSWELSGLL</sequence>
<keyword evidence="2" id="KW-1185">Reference proteome</keyword>
<evidence type="ECO:0000313" key="1">
    <source>
        <dbReference type="EMBL" id="KAI1878856.1"/>
    </source>
</evidence>
<dbReference type="AlphaFoldDB" id="A0A9P9WT43"/>
<evidence type="ECO:0000313" key="2">
    <source>
        <dbReference type="Proteomes" id="UP000829685"/>
    </source>
</evidence>
<dbReference type="Proteomes" id="UP000829685">
    <property type="component" value="Unassembled WGS sequence"/>
</dbReference>
<comment type="caution">
    <text evidence="1">The sequence shown here is derived from an EMBL/GenBank/DDBJ whole genome shotgun (WGS) entry which is preliminary data.</text>
</comment>
<gene>
    <name evidence="1" type="ORF">JX265_003033</name>
</gene>
<accession>A0A9P9WT43</accession>
<protein>
    <submittedName>
        <fullName evidence="1">Uncharacterized protein</fullName>
    </submittedName>
</protein>
<dbReference type="EMBL" id="JAFIMR010000005">
    <property type="protein sequence ID" value="KAI1878856.1"/>
    <property type="molecule type" value="Genomic_DNA"/>
</dbReference>
<name>A0A9P9WT43_9PEZI</name>
<proteinExistence type="predicted"/>
<organism evidence="1 2">
    <name type="scientific">Neoarthrinium moseri</name>
    <dbReference type="NCBI Taxonomy" id="1658444"/>
    <lineage>
        <taxon>Eukaryota</taxon>
        <taxon>Fungi</taxon>
        <taxon>Dikarya</taxon>
        <taxon>Ascomycota</taxon>
        <taxon>Pezizomycotina</taxon>
        <taxon>Sordariomycetes</taxon>
        <taxon>Xylariomycetidae</taxon>
        <taxon>Amphisphaeriales</taxon>
        <taxon>Apiosporaceae</taxon>
        <taxon>Neoarthrinium</taxon>
    </lineage>
</organism>